<proteinExistence type="predicted"/>
<keyword evidence="2" id="KW-0812">Transmembrane</keyword>
<reference evidence="3" key="1">
    <citation type="submission" date="2022-05" db="EMBL/GenBank/DDBJ databases">
        <title>Corynebacterium sp. TA-R-1 sp. nov., isolated from human feces.</title>
        <authorList>
            <person name="Shamsuzzaman M."/>
            <person name="Dahal R.H."/>
        </authorList>
    </citation>
    <scope>NUCLEOTIDE SEQUENCE</scope>
    <source>
        <strain evidence="3">TA-R-1</strain>
    </source>
</reference>
<gene>
    <name evidence="3" type="ORF">M5J20_03345</name>
</gene>
<feature type="region of interest" description="Disordered" evidence="1">
    <location>
        <begin position="132"/>
        <end position="154"/>
    </location>
</feature>
<dbReference type="EMBL" id="JAMFTQ010000002">
    <property type="protein sequence ID" value="MCP1387222.1"/>
    <property type="molecule type" value="Genomic_DNA"/>
</dbReference>
<evidence type="ECO:0000313" key="4">
    <source>
        <dbReference type="Proteomes" id="UP001204000"/>
    </source>
</evidence>
<keyword evidence="2" id="KW-0472">Membrane</keyword>
<feature type="transmembrane region" description="Helical" evidence="2">
    <location>
        <begin position="82"/>
        <end position="102"/>
    </location>
</feature>
<keyword evidence="2" id="KW-1133">Transmembrane helix</keyword>
<comment type="caution">
    <text evidence="3">The sequence shown here is derived from an EMBL/GenBank/DDBJ whole genome shotgun (WGS) entry which is preliminary data.</text>
</comment>
<keyword evidence="4" id="KW-1185">Reference proteome</keyword>
<accession>A0ABT1FZM5</accession>
<name>A0ABT1FZM5_9CORY</name>
<protein>
    <submittedName>
        <fullName evidence="3">DUF3099 domain-containing protein</fullName>
    </submittedName>
</protein>
<dbReference type="RefSeq" id="WP_253576288.1">
    <property type="nucleotide sequence ID" value="NZ_JAMFTQ010000002.1"/>
</dbReference>
<evidence type="ECO:0000256" key="2">
    <source>
        <dbReference type="SAM" id="Phobius"/>
    </source>
</evidence>
<feature type="region of interest" description="Disordered" evidence="1">
    <location>
        <begin position="19"/>
        <end position="45"/>
    </location>
</feature>
<evidence type="ECO:0000313" key="3">
    <source>
        <dbReference type="EMBL" id="MCP1387222.1"/>
    </source>
</evidence>
<evidence type="ECO:0000256" key="1">
    <source>
        <dbReference type="SAM" id="MobiDB-lite"/>
    </source>
</evidence>
<feature type="compositionally biased region" description="Basic residues" evidence="1">
    <location>
        <begin position="24"/>
        <end position="34"/>
    </location>
</feature>
<dbReference type="Pfam" id="PF11298">
    <property type="entry name" value="DUF3099"/>
    <property type="match status" value="1"/>
</dbReference>
<organism evidence="3 4">
    <name type="scientific">Corynebacterium stercoris</name>
    <dbReference type="NCBI Taxonomy" id="2943490"/>
    <lineage>
        <taxon>Bacteria</taxon>
        <taxon>Bacillati</taxon>
        <taxon>Actinomycetota</taxon>
        <taxon>Actinomycetes</taxon>
        <taxon>Mycobacteriales</taxon>
        <taxon>Corynebacteriaceae</taxon>
        <taxon>Corynebacterium</taxon>
    </lineage>
</organism>
<dbReference type="Proteomes" id="UP001204000">
    <property type="component" value="Unassembled WGS sequence"/>
</dbReference>
<sequence length="154" mass="17278">MSEASGHFHDQHTVDVDVEQSAPRARRSRRKTKRALITDLKRSPEQNRRSREVQYLIMQGLRLPFILLSLFAAFAWENWGLAAIFFLISVPLPWISVMVANGQGEVRDSRSRNVYKPAVAREEAARLEAARQAQLAQADGSGAANAPSIIEHDD</sequence>
<dbReference type="InterPro" id="IPR021449">
    <property type="entry name" value="DUF3099"/>
</dbReference>
<feature type="transmembrane region" description="Helical" evidence="2">
    <location>
        <begin position="55"/>
        <end position="76"/>
    </location>
</feature>